<sequence length="81" mass="9083">MCGEEKQEKLTREELWLSQQDLSQQWPETPGFARDGAKQGRDAQGGTGDDEDDEDDDDTRPGVHSCLLTGLTRIMALLWGF</sequence>
<organism evidence="2 3">
    <name type="scientific">Zosterops borbonicus</name>
    <dbReference type="NCBI Taxonomy" id="364589"/>
    <lineage>
        <taxon>Eukaryota</taxon>
        <taxon>Metazoa</taxon>
        <taxon>Chordata</taxon>
        <taxon>Craniata</taxon>
        <taxon>Vertebrata</taxon>
        <taxon>Euteleostomi</taxon>
        <taxon>Archelosauria</taxon>
        <taxon>Archosauria</taxon>
        <taxon>Dinosauria</taxon>
        <taxon>Saurischia</taxon>
        <taxon>Theropoda</taxon>
        <taxon>Coelurosauria</taxon>
        <taxon>Aves</taxon>
        <taxon>Neognathae</taxon>
        <taxon>Neoaves</taxon>
        <taxon>Telluraves</taxon>
        <taxon>Australaves</taxon>
        <taxon>Passeriformes</taxon>
        <taxon>Sylvioidea</taxon>
        <taxon>Zosteropidae</taxon>
        <taxon>Zosterops</taxon>
    </lineage>
</organism>
<evidence type="ECO:0000313" key="2">
    <source>
        <dbReference type="EMBL" id="TRZ15213.1"/>
    </source>
</evidence>
<dbReference type="EMBL" id="SWJQ01000380">
    <property type="protein sequence ID" value="TRZ15213.1"/>
    <property type="molecule type" value="Genomic_DNA"/>
</dbReference>
<evidence type="ECO:0000256" key="1">
    <source>
        <dbReference type="SAM" id="MobiDB-lite"/>
    </source>
</evidence>
<comment type="caution">
    <text evidence="2">The sequence shown here is derived from an EMBL/GenBank/DDBJ whole genome shotgun (WGS) entry which is preliminary data.</text>
</comment>
<dbReference type="Proteomes" id="UP000796761">
    <property type="component" value="Unassembled WGS sequence"/>
</dbReference>
<reference evidence="2" key="1">
    <citation type="submission" date="2019-04" db="EMBL/GenBank/DDBJ databases">
        <title>Genome assembly of Zosterops borbonicus 15179.</title>
        <authorList>
            <person name="Leroy T."/>
            <person name="Anselmetti Y."/>
            <person name="Tilak M.-K."/>
            <person name="Nabholz B."/>
        </authorList>
    </citation>
    <scope>NUCLEOTIDE SEQUENCE</scope>
    <source>
        <strain evidence="2">HGM_15179</strain>
        <tissue evidence="2">Muscle</tissue>
    </source>
</reference>
<feature type="region of interest" description="Disordered" evidence="1">
    <location>
        <begin position="1"/>
        <end position="64"/>
    </location>
</feature>
<name>A0A8K1LIT9_9PASS</name>
<keyword evidence="3" id="KW-1185">Reference proteome</keyword>
<proteinExistence type="predicted"/>
<accession>A0A8K1LIT9</accession>
<evidence type="ECO:0000313" key="3">
    <source>
        <dbReference type="Proteomes" id="UP000796761"/>
    </source>
</evidence>
<dbReference type="AlphaFoldDB" id="A0A8K1LIT9"/>
<feature type="compositionally biased region" description="Low complexity" evidence="1">
    <location>
        <begin position="16"/>
        <end position="26"/>
    </location>
</feature>
<protein>
    <submittedName>
        <fullName evidence="2">Uncharacterized protein</fullName>
    </submittedName>
</protein>
<gene>
    <name evidence="2" type="ORF">HGM15179_011924</name>
</gene>
<feature type="compositionally biased region" description="Acidic residues" evidence="1">
    <location>
        <begin position="48"/>
        <end position="58"/>
    </location>
</feature>
<feature type="compositionally biased region" description="Basic and acidic residues" evidence="1">
    <location>
        <begin position="1"/>
        <end position="15"/>
    </location>
</feature>